<gene>
    <name evidence="5" type="ORF">GXP69_05055</name>
</gene>
<sequence length="140" mass="15642">MKKLFYTFLFFVLAYAANVTTASAQDLVYTPKNPAFGGDTFNYQWLQNSAQSQDKLKDPTANSLLERNALQDFKESLNRQILSQLSRQFVVSQFGEDGLKPGSYSIGDYQIEVTEGGSGINIQITDVNTGDRTTVTVPYY</sequence>
<reference evidence="5 6" key="1">
    <citation type="submission" date="2020-02" db="EMBL/GenBank/DDBJ databases">
        <authorList>
            <person name="Kim M.K."/>
        </authorList>
    </citation>
    <scope>NUCLEOTIDE SEQUENCE [LARGE SCALE GENOMIC DNA]</scope>
    <source>
        <strain evidence="5 6">BT327</strain>
    </source>
</reference>
<dbReference type="RefSeq" id="WP_163913097.1">
    <property type="nucleotide sequence ID" value="NZ_JAAGWD010000002.1"/>
</dbReference>
<organism evidence="5 6">
    <name type="scientific">Pontibacter burrus</name>
    <dbReference type="NCBI Taxonomy" id="2704466"/>
    <lineage>
        <taxon>Bacteria</taxon>
        <taxon>Pseudomonadati</taxon>
        <taxon>Bacteroidota</taxon>
        <taxon>Cytophagia</taxon>
        <taxon>Cytophagales</taxon>
        <taxon>Hymenobacteraceae</taxon>
        <taxon>Pontibacter</taxon>
    </lineage>
</organism>
<name>A0A6B3LU15_9BACT</name>
<dbReference type="Proteomes" id="UP000474777">
    <property type="component" value="Unassembled WGS sequence"/>
</dbReference>
<keyword evidence="6" id="KW-1185">Reference proteome</keyword>
<dbReference type="EMBL" id="JAAGWD010000002">
    <property type="protein sequence ID" value="NEM97057.1"/>
    <property type="molecule type" value="Genomic_DNA"/>
</dbReference>
<accession>A0A6B3LU15</accession>
<keyword evidence="3 4" id="KW-0732">Signal</keyword>
<feature type="signal peptide" evidence="4">
    <location>
        <begin position="1"/>
        <end position="24"/>
    </location>
</feature>
<dbReference type="Pfam" id="PF10614">
    <property type="entry name" value="CsgF"/>
    <property type="match status" value="1"/>
</dbReference>
<evidence type="ECO:0000256" key="2">
    <source>
        <dbReference type="ARBA" id="ARBA00014031"/>
    </source>
</evidence>
<comment type="function">
    <text evidence="1">May be involved in the biogenesis of curli organelles.</text>
</comment>
<evidence type="ECO:0000256" key="3">
    <source>
        <dbReference type="ARBA" id="ARBA00022729"/>
    </source>
</evidence>
<protein>
    <recommendedName>
        <fullName evidence="2">Curli production assembly/transport component CsgF</fullName>
    </recommendedName>
</protein>
<comment type="caution">
    <text evidence="5">The sequence shown here is derived from an EMBL/GenBank/DDBJ whole genome shotgun (WGS) entry which is preliminary data.</text>
</comment>
<evidence type="ECO:0000313" key="5">
    <source>
        <dbReference type="EMBL" id="NEM97057.1"/>
    </source>
</evidence>
<evidence type="ECO:0000256" key="4">
    <source>
        <dbReference type="SAM" id="SignalP"/>
    </source>
</evidence>
<feature type="chain" id="PRO_5025427221" description="Curli production assembly/transport component CsgF" evidence="4">
    <location>
        <begin position="25"/>
        <end position="140"/>
    </location>
</feature>
<evidence type="ECO:0000313" key="6">
    <source>
        <dbReference type="Proteomes" id="UP000474777"/>
    </source>
</evidence>
<evidence type="ECO:0000256" key="1">
    <source>
        <dbReference type="ARBA" id="ARBA00003989"/>
    </source>
</evidence>
<dbReference type="AlphaFoldDB" id="A0A6B3LU15"/>
<proteinExistence type="predicted"/>
<dbReference type="InterPro" id="IPR018893">
    <property type="entry name" value="T8SS_CsgF"/>
</dbReference>